<feature type="domain" description="Major facilitator superfamily (MFS) profile" evidence="6">
    <location>
        <begin position="18"/>
        <end position="470"/>
    </location>
</feature>
<evidence type="ECO:0000256" key="4">
    <source>
        <dbReference type="ARBA" id="ARBA00023136"/>
    </source>
</evidence>
<feature type="transmembrane region" description="Helical" evidence="5">
    <location>
        <begin position="445"/>
        <end position="467"/>
    </location>
</feature>
<feature type="transmembrane region" description="Helical" evidence="5">
    <location>
        <begin position="402"/>
        <end position="425"/>
    </location>
</feature>
<feature type="transmembrane region" description="Helical" evidence="5">
    <location>
        <begin position="86"/>
        <end position="105"/>
    </location>
</feature>
<feature type="transmembrane region" description="Helical" evidence="5">
    <location>
        <begin position="343"/>
        <end position="361"/>
    </location>
</feature>
<feature type="transmembrane region" description="Helical" evidence="5">
    <location>
        <begin position="174"/>
        <end position="193"/>
    </location>
</feature>
<dbReference type="Pfam" id="PF07690">
    <property type="entry name" value="MFS_1"/>
    <property type="match status" value="1"/>
</dbReference>
<feature type="transmembrane region" description="Helical" evidence="5">
    <location>
        <begin position="367"/>
        <end position="390"/>
    </location>
</feature>
<evidence type="ECO:0000259" key="6">
    <source>
        <dbReference type="PROSITE" id="PS50850"/>
    </source>
</evidence>
<dbReference type="Gene3D" id="1.20.1250.20">
    <property type="entry name" value="MFS general substrate transporter like domains"/>
    <property type="match status" value="2"/>
</dbReference>
<dbReference type="InterPro" id="IPR011701">
    <property type="entry name" value="MFS"/>
</dbReference>
<gene>
    <name evidence="7" type="ORF">Q8A49_12560</name>
</gene>
<dbReference type="PANTHER" id="PTHR23501:SF197">
    <property type="entry name" value="COMD"/>
    <property type="match status" value="1"/>
</dbReference>
<keyword evidence="2 5" id="KW-0812">Transmembrane</keyword>
<reference evidence="7 8" key="1">
    <citation type="submission" date="2023-07" db="EMBL/GenBank/DDBJ databases">
        <authorList>
            <person name="Girao M."/>
            <person name="Carvalho M.F."/>
        </authorList>
    </citation>
    <scope>NUCLEOTIDE SEQUENCE [LARGE SCALE GENOMIC DNA]</scope>
    <source>
        <strain evidence="7 8">66/93</strain>
    </source>
</reference>
<feature type="transmembrane region" description="Helical" evidence="5">
    <location>
        <begin position="21"/>
        <end position="44"/>
    </location>
</feature>
<evidence type="ECO:0000313" key="8">
    <source>
        <dbReference type="Proteomes" id="UP001348641"/>
    </source>
</evidence>
<feature type="transmembrane region" description="Helical" evidence="5">
    <location>
        <begin position="272"/>
        <end position="296"/>
    </location>
</feature>
<dbReference type="InterPro" id="IPR020846">
    <property type="entry name" value="MFS_dom"/>
</dbReference>
<feature type="transmembrane region" description="Helical" evidence="5">
    <location>
        <begin position="143"/>
        <end position="162"/>
    </location>
</feature>
<evidence type="ECO:0000256" key="3">
    <source>
        <dbReference type="ARBA" id="ARBA00022989"/>
    </source>
</evidence>
<evidence type="ECO:0000256" key="5">
    <source>
        <dbReference type="SAM" id="Phobius"/>
    </source>
</evidence>
<dbReference type="Proteomes" id="UP001348641">
    <property type="component" value="Unassembled WGS sequence"/>
</dbReference>
<dbReference type="PANTHER" id="PTHR23501">
    <property type="entry name" value="MAJOR FACILITATOR SUPERFAMILY"/>
    <property type="match status" value="1"/>
</dbReference>
<dbReference type="SUPFAM" id="SSF103473">
    <property type="entry name" value="MFS general substrate transporter"/>
    <property type="match status" value="1"/>
</dbReference>
<comment type="caution">
    <text evidence="7">The sequence shown here is derived from an EMBL/GenBank/DDBJ whole genome shotgun (WGS) entry which is preliminary data.</text>
</comment>
<evidence type="ECO:0000313" key="7">
    <source>
        <dbReference type="EMBL" id="MEE2051324.1"/>
    </source>
</evidence>
<organism evidence="7 8">
    <name type="scientific">Nocardiopsis tropica</name>
    <dbReference type="NCBI Taxonomy" id="109330"/>
    <lineage>
        <taxon>Bacteria</taxon>
        <taxon>Bacillati</taxon>
        <taxon>Actinomycetota</taxon>
        <taxon>Actinomycetes</taxon>
        <taxon>Streptosporangiales</taxon>
        <taxon>Nocardiopsidaceae</taxon>
        <taxon>Nocardiopsis</taxon>
    </lineage>
</organism>
<proteinExistence type="predicted"/>
<dbReference type="InterPro" id="IPR036259">
    <property type="entry name" value="MFS_trans_sf"/>
</dbReference>
<dbReference type="EMBL" id="JAUUCC010000027">
    <property type="protein sequence ID" value="MEE2051324.1"/>
    <property type="molecule type" value="Genomic_DNA"/>
</dbReference>
<feature type="transmembrane region" description="Helical" evidence="5">
    <location>
        <begin position="316"/>
        <end position="336"/>
    </location>
</feature>
<keyword evidence="3 5" id="KW-1133">Transmembrane helix</keyword>
<sequence length="485" mass="48711">MSTPAPSHSAPYTHWSPRLGVQIVALLLANIVADTVIVAPLLVLPQMLDHFDTTQAAWISSSAMLAGAMWAPLFGKSADIHGKRTMLTVVLLIACGGALVCVAAPNLWVFILGRMMQGAAVAAVFLTVAIVRDLCAPKVAMPAVGAVTTGAGFLGIGLTVLIEAMAGQFGFKAVFAASSVLAILAVVCIRAVVPDHGVRTPGRVDVAGALLLGGGLTAVLGYISLGSGIGWFSAGALALFGVGAALLARWFLVTSRIPEPVIDVRNLGRPLLLTLLVVVLGSGAVQSMDQLLSLIAQVSPDQRLGYGLDATGSLSLLFGVPAVGIVVGGLVSGWVAARFDPSVALAGGVLLGAAGAIGMFAGAASFPAAICFGVLLNVSMGALTASGFNMAGELTPPERQGVIASMVTVTSAIGSVGMSFVGAAVLSSTTVVVDGTTVNSATGVFGYIAISAGVLLVATVPACLLLAQRRRAARAPVSLGTPDEG</sequence>
<feature type="transmembrane region" description="Helical" evidence="5">
    <location>
        <begin position="56"/>
        <end position="74"/>
    </location>
</feature>
<dbReference type="RefSeq" id="WP_330158466.1">
    <property type="nucleotide sequence ID" value="NZ_BAAAJA010000008.1"/>
</dbReference>
<comment type="subcellular location">
    <subcellularLocation>
        <location evidence="1">Cell membrane</location>
        <topology evidence="1">Multi-pass membrane protein</topology>
    </subcellularLocation>
</comment>
<keyword evidence="4 5" id="KW-0472">Membrane</keyword>
<feature type="transmembrane region" description="Helical" evidence="5">
    <location>
        <begin position="205"/>
        <end position="225"/>
    </location>
</feature>
<accession>A0ABU7KPV9</accession>
<evidence type="ECO:0000256" key="2">
    <source>
        <dbReference type="ARBA" id="ARBA00022692"/>
    </source>
</evidence>
<protein>
    <submittedName>
        <fullName evidence="7">MFS transporter</fullName>
    </submittedName>
</protein>
<dbReference type="PROSITE" id="PS50850">
    <property type="entry name" value="MFS"/>
    <property type="match status" value="1"/>
</dbReference>
<feature type="transmembrane region" description="Helical" evidence="5">
    <location>
        <begin position="111"/>
        <end position="131"/>
    </location>
</feature>
<name>A0ABU7KPV9_9ACTN</name>
<feature type="transmembrane region" description="Helical" evidence="5">
    <location>
        <begin position="231"/>
        <end position="252"/>
    </location>
</feature>
<evidence type="ECO:0000256" key="1">
    <source>
        <dbReference type="ARBA" id="ARBA00004651"/>
    </source>
</evidence>